<reference evidence="1" key="1">
    <citation type="submission" date="2021-06" db="EMBL/GenBank/DDBJ databases">
        <title>Paracoccus bacterium XHP0099 sp. nov., isolated from the surface waters of the Yellow Sea.</title>
        <authorList>
            <person name="Xue H."/>
            <person name="Zhang D."/>
        </authorList>
    </citation>
    <scope>NUCLEOTIDE SEQUENCE</scope>
    <source>
        <strain evidence="1">XHP0099</strain>
    </source>
</reference>
<gene>
    <name evidence="1" type="ORF">KNW02_08275</name>
</gene>
<sequence length="237" mass="26450">MPDHVVIRLTLRHDYYLPDLPPLRLLAPVGLVVRRIGERLVVIARDGADLPERVTLTLLAQSPDLCRVTQGYDWHRVPVLKLAEGEDQVRFGTRPEDGDEARRMGDWRVVLLDVALAADPPRDIEVHFSAVAAYWAYWLTGRGLRDDIRIVDPHDAAQFDDLGPATLPDGREARVIRSAEPLALRARPTERFALQYEGQFGPVMLVPVLPAAGVNTRKLTGDGADDRLQADIYVTLS</sequence>
<organism evidence="1 2">
    <name type="scientific">Paracoccus marinaquae</name>
    <dbReference type="NCBI Taxonomy" id="2841926"/>
    <lineage>
        <taxon>Bacteria</taxon>
        <taxon>Pseudomonadati</taxon>
        <taxon>Pseudomonadota</taxon>
        <taxon>Alphaproteobacteria</taxon>
        <taxon>Rhodobacterales</taxon>
        <taxon>Paracoccaceae</taxon>
        <taxon>Paracoccus</taxon>
    </lineage>
</organism>
<dbReference type="Proteomes" id="UP001166191">
    <property type="component" value="Unassembled WGS sequence"/>
</dbReference>
<evidence type="ECO:0000313" key="2">
    <source>
        <dbReference type="Proteomes" id="UP001166191"/>
    </source>
</evidence>
<evidence type="ECO:0000313" key="1">
    <source>
        <dbReference type="EMBL" id="MBU3030113.1"/>
    </source>
</evidence>
<dbReference type="EMBL" id="JAHKNG010000011">
    <property type="protein sequence ID" value="MBU3030113.1"/>
    <property type="molecule type" value="Genomic_DNA"/>
</dbReference>
<protein>
    <submittedName>
        <fullName evidence="1">Uncharacterized protein</fullName>
    </submittedName>
</protein>
<accession>A0ABS6AHN8</accession>
<keyword evidence="2" id="KW-1185">Reference proteome</keyword>
<name>A0ABS6AHN8_9RHOB</name>
<proteinExistence type="predicted"/>
<comment type="caution">
    <text evidence="1">The sequence shown here is derived from an EMBL/GenBank/DDBJ whole genome shotgun (WGS) entry which is preliminary data.</text>
</comment>